<comment type="caution">
    <text evidence="1">The sequence shown here is derived from an EMBL/GenBank/DDBJ whole genome shotgun (WGS) entry which is preliminary data.</text>
</comment>
<reference evidence="1 2" key="1">
    <citation type="submission" date="2017-11" db="EMBL/GenBank/DDBJ databases">
        <title>Bacterial isolate from king chilli rhizosphere.</title>
        <authorList>
            <person name="Takhelmayum P."/>
            <person name="Sarangthem I."/>
        </authorList>
    </citation>
    <scope>NUCLEOTIDE SEQUENCE [LARGE SCALE GENOMIC DNA]</scope>
    <source>
        <strain evidence="2">t26</strain>
    </source>
</reference>
<sequence>MVFLLFGNSTVSFASYALNTKKETKNTKGIIRADNSKVLTDYLAIQGVAQTHYASQISCYLN</sequence>
<dbReference type="EMBL" id="PHQY01000649">
    <property type="protein sequence ID" value="PJO42544.1"/>
    <property type="molecule type" value="Genomic_DNA"/>
</dbReference>
<proteinExistence type="predicted"/>
<dbReference type="Proteomes" id="UP000232101">
    <property type="component" value="Unassembled WGS sequence"/>
</dbReference>
<name>A0A2M9Q394_9BACI</name>
<gene>
    <name evidence="1" type="ORF">CWD94_17115</name>
</gene>
<evidence type="ECO:0000313" key="1">
    <source>
        <dbReference type="EMBL" id="PJO42544.1"/>
    </source>
</evidence>
<organism evidence="1 2">
    <name type="scientific">Lysinibacillus xylanilyticus</name>
    <dbReference type="NCBI Taxonomy" id="582475"/>
    <lineage>
        <taxon>Bacteria</taxon>
        <taxon>Bacillati</taxon>
        <taxon>Bacillota</taxon>
        <taxon>Bacilli</taxon>
        <taxon>Bacillales</taxon>
        <taxon>Bacillaceae</taxon>
        <taxon>Lysinibacillus</taxon>
    </lineage>
</organism>
<accession>A0A2M9Q394</accession>
<evidence type="ECO:0000313" key="2">
    <source>
        <dbReference type="Proteomes" id="UP000232101"/>
    </source>
</evidence>
<dbReference type="AlphaFoldDB" id="A0A2M9Q394"/>
<protein>
    <submittedName>
        <fullName evidence="1">Uncharacterized protein</fullName>
    </submittedName>
</protein>